<dbReference type="Proteomes" id="UP000676565">
    <property type="component" value="Unassembled WGS sequence"/>
</dbReference>
<keyword evidence="2" id="KW-1185">Reference proteome</keyword>
<dbReference type="EMBL" id="JAGKQQ010000001">
    <property type="protein sequence ID" value="MBP3958324.1"/>
    <property type="molecule type" value="Genomic_DNA"/>
</dbReference>
<gene>
    <name evidence="1" type="ORF">J8F10_24005</name>
</gene>
<accession>A0ABS5BX92</accession>
<organism evidence="1 2">
    <name type="scientific">Gemmata palustris</name>
    <dbReference type="NCBI Taxonomy" id="2822762"/>
    <lineage>
        <taxon>Bacteria</taxon>
        <taxon>Pseudomonadati</taxon>
        <taxon>Planctomycetota</taxon>
        <taxon>Planctomycetia</taxon>
        <taxon>Gemmatales</taxon>
        <taxon>Gemmataceae</taxon>
        <taxon>Gemmata</taxon>
    </lineage>
</organism>
<sequence>MISRLHLGSSPSCGNASVTQCSTFKRKLRETIGRVEGASLLTVQHDQRMVVEVVYPSDNPLAEAWAKEAKEVAESVWKLVEHSNTRQMLRG</sequence>
<evidence type="ECO:0000313" key="2">
    <source>
        <dbReference type="Proteomes" id="UP000676565"/>
    </source>
</evidence>
<name>A0ABS5BX92_9BACT</name>
<protein>
    <submittedName>
        <fullName evidence="1">Uncharacterized protein</fullName>
    </submittedName>
</protein>
<proteinExistence type="predicted"/>
<comment type="caution">
    <text evidence="1">The sequence shown here is derived from an EMBL/GenBank/DDBJ whole genome shotgun (WGS) entry which is preliminary data.</text>
</comment>
<evidence type="ECO:0000313" key="1">
    <source>
        <dbReference type="EMBL" id="MBP3958324.1"/>
    </source>
</evidence>
<reference evidence="1 2" key="1">
    <citation type="submission" date="2021-04" db="EMBL/GenBank/DDBJ databases">
        <authorList>
            <person name="Ivanova A."/>
        </authorList>
    </citation>
    <scope>NUCLEOTIDE SEQUENCE [LARGE SCALE GENOMIC DNA]</scope>
    <source>
        <strain evidence="1 2">G18</strain>
    </source>
</reference>
<dbReference type="RefSeq" id="WP_210658196.1">
    <property type="nucleotide sequence ID" value="NZ_JAGKQQ010000001.1"/>
</dbReference>